<protein>
    <submittedName>
        <fullName evidence="1">Uncharacterized protein</fullName>
    </submittedName>
</protein>
<accession>A0ABS7Q533</accession>
<evidence type="ECO:0000313" key="1">
    <source>
        <dbReference type="EMBL" id="MBY8878073.1"/>
    </source>
</evidence>
<name>A0ABS7Q533_9ACTN</name>
<dbReference type="Proteomes" id="UP000778578">
    <property type="component" value="Unassembled WGS sequence"/>
</dbReference>
<organism evidence="1 2">
    <name type="scientific">Actinacidiphila acidipaludis</name>
    <dbReference type="NCBI Taxonomy" id="2873382"/>
    <lineage>
        <taxon>Bacteria</taxon>
        <taxon>Bacillati</taxon>
        <taxon>Actinomycetota</taxon>
        <taxon>Actinomycetes</taxon>
        <taxon>Kitasatosporales</taxon>
        <taxon>Streptomycetaceae</taxon>
        <taxon>Actinacidiphila</taxon>
    </lineage>
</organism>
<dbReference type="RefSeq" id="WP_222962219.1">
    <property type="nucleotide sequence ID" value="NZ_JAINZZ010000009.1"/>
</dbReference>
<reference evidence="1 2" key="1">
    <citation type="submission" date="2021-08" db="EMBL/GenBank/DDBJ databases">
        <title>WGS of actinomycetes from Thailand.</title>
        <authorList>
            <person name="Thawai C."/>
        </authorList>
    </citation>
    <scope>NUCLEOTIDE SEQUENCE [LARGE SCALE GENOMIC DNA]</scope>
    <source>
        <strain evidence="1 2">PLK6-54</strain>
    </source>
</reference>
<sequence length="421" mass="42949">MSAEGASLGGVGAAVDLMLLPAVAARGPLDALGAALTGARETAGRIRSSAGEAVGILRQLKAEADAGARSVVAAARGATSAATGLTSLSASAKRIKTGLRALDGKVGGLLSLVSGMVLAVPQVAKLMDAFGKAMTIASAVMTAVNLLSRTTPIGAITGLLLPLASQLIDLAVNSETGQKLMEQVATAVLQGIPALLKIMGPVLKIAATVVGTYFTVYLTVVVDVLKVLAAVVKGGFEVMHALLTGDVGRLRSIASGALQGLRDAVRPVTDWFTRGIPDAFTRVKDAVSHALSAAGGILETGAQSVAGVAKAPLQGLIAFVNWIIRGLNKLSFSFLGKHFGVHLSEIPMLAEGGIVLPGAAQDAHRVLPLTALDRQLALAASLHRTRPATGRRRIQQYRETATLGARGTAEELLFLAALPAA</sequence>
<evidence type="ECO:0000313" key="2">
    <source>
        <dbReference type="Proteomes" id="UP000778578"/>
    </source>
</evidence>
<comment type="caution">
    <text evidence="1">The sequence shown here is derived from an EMBL/GenBank/DDBJ whole genome shotgun (WGS) entry which is preliminary data.</text>
</comment>
<dbReference type="EMBL" id="JAINZZ010000009">
    <property type="protein sequence ID" value="MBY8878073.1"/>
    <property type="molecule type" value="Genomic_DNA"/>
</dbReference>
<gene>
    <name evidence="1" type="ORF">K7862_10570</name>
</gene>
<proteinExistence type="predicted"/>
<keyword evidence="2" id="KW-1185">Reference proteome</keyword>